<dbReference type="Pfam" id="PF00494">
    <property type="entry name" value="SQS_PSY"/>
    <property type="match status" value="1"/>
</dbReference>
<reference evidence="1 2" key="1">
    <citation type="submission" date="2018-04" db="EMBL/GenBank/DDBJ databases">
        <title>Halococcoides cellulosivorans gen. nov., sp. nov., an extremely halophilic cellulose-utilizing haloarchaeon from hypersaline lakes.</title>
        <authorList>
            <person name="Sorokin D.Y."/>
            <person name="Toshchakov S.V."/>
            <person name="Samarov N.I."/>
            <person name="Korzhenkov A."/>
            <person name="Kublanov I.V."/>
        </authorList>
    </citation>
    <scope>NUCLEOTIDE SEQUENCE [LARGE SCALE GENOMIC DNA]</scope>
    <source>
        <strain evidence="1 2">HArcel1</strain>
    </source>
</reference>
<evidence type="ECO:0000313" key="2">
    <source>
        <dbReference type="Proteomes" id="UP000244727"/>
    </source>
</evidence>
<dbReference type="Gene3D" id="1.10.600.10">
    <property type="entry name" value="Farnesyl Diphosphate Synthase"/>
    <property type="match status" value="1"/>
</dbReference>
<evidence type="ECO:0000313" key="1">
    <source>
        <dbReference type="EMBL" id="AWB27678.1"/>
    </source>
</evidence>
<organism evidence="1 2">
    <name type="scientific">Halococcoides cellulosivorans</name>
    <dbReference type="NCBI Taxonomy" id="1679096"/>
    <lineage>
        <taxon>Archaea</taxon>
        <taxon>Methanobacteriati</taxon>
        <taxon>Methanobacteriota</taxon>
        <taxon>Stenosarchaea group</taxon>
        <taxon>Halobacteria</taxon>
        <taxon>Halobacteriales</taxon>
        <taxon>Haloarculaceae</taxon>
        <taxon>Halococcoides</taxon>
    </lineage>
</organism>
<dbReference type="KEGG" id="harc:HARCEL1_08125"/>
<dbReference type="InterPro" id="IPR044844">
    <property type="entry name" value="Trans_IPPS_euk-type"/>
</dbReference>
<sequence length="355" mass="39442">MHSDLPDADREWCHEAVQDVSRTFALTVEVLDEPMATRICVGYLLCRVADTIEDAGHIPPDEQRRLLASYEAAIDPDDATTMPAFRDAVDEHLPPADDRNDDWRVLAKASTIWATFQQQPESVRAAIRPSVREMVAGMAEFIDRHADSGGLRIANREELEEYCHYAAGTVGTLVTRLLTRGEVDHDDADRMAATSEEFGLLLQLINVAKDVHDDFREENNVYLPTEWLTEEGVDPEEVLDPANREGAARVVRRTADHAAGYLDDAQTYLEAMPLVEGNTLAAWGVPYLLGVGTLRELRERPADALTETGVKVDREEVFAVVAALEGATDRDVLDELRSTIAEQPLHHATVEPHQS</sequence>
<name>A0A2R4X1K6_9EURY</name>
<dbReference type="AlphaFoldDB" id="A0A2R4X1K6"/>
<dbReference type="Proteomes" id="UP000244727">
    <property type="component" value="Chromosome"/>
</dbReference>
<dbReference type="SFLD" id="SFLDG01018">
    <property type="entry name" value="Squalene/Phytoene_Synthase_Lik"/>
    <property type="match status" value="1"/>
</dbReference>
<dbReference type="GO" id="GO:0051996">
    <property type="term" value="F:squalene synthase [NAD(P)H] activity"/>
    <property type="evidence" value="ECO:0007669"/>
    <property type="project" value="InterPro"/>
</dbReference>
<keyword evidence="2" id="KW-1185">Reference proteome</keyword>
<evidence type="ECO:0008006" key="3">
    <source>
        <dbReference type="Google" id="ProtNLM"/>
    </source>
</evidence>
<dbReference type="PANTHER" id="PTHR11626:SF2">
    <property type="entry name" value="SQUALENE SYNTHASE"/>
    <property type="match status" value="1"/>
</dbReference>
<dbReference type="InterPro" id="IPR002060">
    <property type="entry name" value="Squ/phyt_synthse"/>
</dbReference>
<dbReference type="SFLD" id="SFLDS00005">
    <property type="entry name" value="Isoprenoid_Synthase_Type_I"/>
    <property type="match status" value="1"/>
</dbReference>
<gene>
    <name evidence="1" type="ORF">HARCEL1_08125</name>
</gene>
<dbReference type="PANTHER" id="PTHR11626">
    <property type="entry name" value="FARNESYL-DIPHOSPHATE FARNESYLTRANSFERASE"/>
    <property type="match status" value="1"/>
</dbReference>
<dbReference type="InterPro" id="IPR008949">
    <property type="entry name" value="Isoprenoid_synthase_dom_sf"/>
</dbReference>
<dbReference type="GO" id="GO:0045338">
    <property type="term" value="P:farnesyl diphosphate metabolic process"/>
    <property type="evidence" value="ECO:0007669"/>
    <property type="project" value="InterPro"/>
</dbReference>
<dbReference type="EMBL" id="CP028858">
    <property type="protein sequence ID" value="AWB27678.1"/>
    <property type="molecule type" value="Genomic_DNA"/>
</dbReference>
<proteinExistence type="predicted"/>
<dbReference type="SUPFAM" id="SSF48576">
    <property type="entry name" value="Terpenoid synthases"/>
    <property type="match status" value="1"/>
</dbReference>
<accession>A0A2R4X1K6</accession>
<protein>
    <recommendedName>
        <fullName evidence="3">Farnesyl-diphosphate farnesyltransferase</fullName>
    </recommendedName>
</protein>
<dbReference type="RefSeq" id="WP_108382210.1">
    <property type="nucleotide sequence ID" value="NZ_CP028858.1"/>
</dbReference>
<dbReference type="GeneID" id="36512466"/>